<dbReference type="InterPro" id="IPR022121">
    <property type="entry name" value="Peptidase_M73_camelysin"/>
</dbReference>
<accession>A0A1G2KNM4</accession>
<evidence type="ECO:0008006" key="4">
    <source>
        <dbReference type="Google" id="ProtNLM"/>
    </source>
</evidence>
<dbReference type="InterPro" id="IPR023833">
    <property type="entry name" value="Signal_pept_SipW-depend-type"/>
</dbReference>
<gene>
    <name evidence="2" type="ORF">A3C12_03385</name>
</gene>
<name>A0A1G2KNM4_9BACT</name>
<keyword evidence="1" id="KW-0732">Signal</keyword>
<protein>
    <recommendedName>
        <fullName evidence="4">SipW-cognate class signal peptide</fullName>
    </recommendedName>
</protein>
<reference evidence="2 3" key="1">
    <citation type="journal article" date="2016" name="Nat. Commun.">
        <title>Thousands of microbial genomes shed light on interconnected biogeochemical processes in an aquifer system.</title>
        <authorList>
            <person name="Anantharaman K."/>
            <person name="Brown C.T."/>
            <person name="Hug L.A."/>
            <person name="Sharon I."/>
            <person name="Castelle C.J."/>
            <person name="Probst A.J."/>
            <person name="Thomas B.C."/>
            <person name="Singh A."/>
            <person name="Wilkins M.J."/>
            <person name="Karaoz U."/>
            <person name="Brodie E.L."/>
            <person name="Williams K.H."/>
            <person name="Hubbard S.S."/>
            <person name="Banfield J.F."/>
        </authorList>
    </citation>
    <scope>NUCLEOTIDE SEQUENCE [LARGE SCALE GENOMIC DNA]</scope>
</reference>
<comment type="caution">
    <text evidence="2">The sequence shown here is derived from an EMBL/GenBank/DDBJ whole genome shotgun (WGS) entry which is preliminary data.</text>
</comment>
<dbReference type="NCBIfam" id="TIGR04088">
    <property type="entry name" value="cognate_SipW"/>
    <property type="match status" value="1"/>
</dbReference>
<dbReference type="Proteomes" id="UP000178710">
    <property type="component" value="Unassembled WGS sequence"/>
</dbReference>
<evidence type="ECO:0000313" key="3">
    <source>
        <dbReference type="Proteomes" id="UP000178710"/>
    </source>
</evidence>
<dbReference type="Pfam" id="PF12389">
    <property type="entry name" value="Peptidase_M73"/>
    <property type="match status" value="1"/>
</dbReference>
<evidence type="ECO:0000313" key="2">
    <source>
        <dbReference type="EMBL" id="OHA00976.1"/>
    </source>
</evidence>
<proteinExistence type="predicted"/>
<dbReference type="EMBL" id="MHQK01000042">
    <property type="protein sequence ID" value="OHA00976.1"/>
    <property type="molecule type" value="Genomic_DNA"/>
</dbReference>
<feature type="signal peptide" evidence="1">
    <location>
        <begin position="1"/>
        <end position="24"/>
    </location>
</feature>
<feature type="chain" id="PRO_5009583420" description="SipW-cognate class signal peptide" evidence="1">
    <location>
        <begin position="25"/>
        <end position="264"/>
    </location>
</feature>
<dbReference type="AlphaFoldDB" id="A0A1G2KNM4"/>
<sequence length="264" mass="28740">MKKIIISGSLIVAVAALVTGATVAFFNDTETSTGNVFTAGSIDLTVDSQGSSYNGNNLAGTNFPSKDLDQEHFFVFEDIKPGDYGLRNISLHAEANPAYACLFIDKKDDQENVIVDPEAEAGDTDTPDGELSQRLQLFAWEDRDGDQRYEPLAPNFEPPLMHDGPSSAPDSFFDITYEIFFDSTSGIGPLIQNNVRHIALAWCAGNQNVVHNNSLGNITCDGSGMGDDSQTDSFEADVVLYAEQVRNNPNFKCEDVVLPQNLED</sequence>
<organism evidence="2 3">
    <name type="scientific">Candidatus Sungbacteria bacterium RIFCSPHIGHO2_02_FULL_49_20</name>
    <dbReference type="NCBI Taxonomy" id="1802272"/>
    <lineage>
        <taxon>Bacteria</taxon>
        <taxon>Candidatus Sungiibacteriota</taxon>
    </lineage>
</organism>
<evidence type="ECO:0000256" key="1">
    <source>
        <dbReference type="SAM" id="SignalP"/>
    </source>
</evidence>